<evidence type="ECO:0000256" key="1">
    <source>
        <dbReference type="SAM" id="MobiDB-lite"/>
    </source>
</evidence>
<feature type="compositionally biased region" description="Basic and acidic residues" evidence="1">
    <location>
        <begin position="71"/>
        <end position="88"/>
    </location>
</feature>
<dbReference type="VEuPathDB" id="VectorBase:SSCA005449"/>
<feature type="region of interest" description="Disordered" evidence="1">
    <location>
        <begin position="57"/>
        <end position="88"/>
    </location>
</feature>
<gene>
    <name evidence="2" type="ORF">QR98_0073550</name>
</gene>
<dbReference type="Proteomes" id="UP000616769">
    <property type="component" value="Unassembled WGS sequence"/>
</dbReference>
<evidence type="ECO:0000313" key="2">
    <source>
        <dbReference type="EMBL" id="KPM08830.1"/>
    </source>
</evidence>
<comment type="caution">
    <text evidence="2">The sequence shown here is derived from an EMBL/GenBank/DDBJ whole genome shotgun (WGS) entry which is preliminary data.</text>
</comment>
<proteinExistence type="predicted"/>
<accession>A0A132AEH5</accession>
<protein>
    <submittedName>
        <fullName evidence="2">Uncharacterized protein</fullName>
    </submittedName>
</protein>
<evidence type="ECO:0000313" key="3">
    <source>
        <dbReference type="Proteomes" id="UP000616769"/>
    </source>
</evidence>
<organism evidence="2 3">
    <name type="scientific">Sarcoptes scabiei</name>
    <name type="common">Itch mite</name>
    <name type="synonym">Acarus scabiei</name>
    <dbReference type="NCBI Taxonomy" id="52283"/>
    <lineage>
        <taxon>Eukaryota</taxon>
        <taxon>Metazoa</taxon>
        <taxon>Ecdysozoa</taxon>
        <taxon>Arthropoda</taxon>
        <taxon>Chelicerata</taxon>
        <taxon>Arachnida</taxon>
        <taxon>Acari</taxon>
        <taxon>Acariformes</taxon>
        <taxon>Sarcoptiformes</taxon>
        <taxon>Astigmata</taxon>
        <taxon>Psoroptidia</taxon>
        <taxon>Sarcoptoidea</taxon>
        <taxon>Sarcoptidae</taxon>
        <taxon>Sarcoptinae</taxon>
        <taxon>Sarcoptes</taxon>
    </lineage>
</organism>
<reference evidence="2 3" key="1">
    <citation type="journal article" date="2015" name="Parasit. Vectors">
        <title>Draft genome of the scabies mite.</title>
        <authorList>
            <person name="Rider S.D.Jr."/>
            <person name="Morgan M.S."/>
            <person name="Arlian L.G."/>
        </authorList>
    </citation>
    <scope>NUCLEOTIDE SEQUENCE [LARGE SCALE GENOMIC DNA]</scope>
    <source>
        <strain evidence="2">Arlian Lab</strain>
    </source>
</reference>
<feature type="compositionally biased region" description="Acidic residues" evidence="1">
    <location>
        <begin position="58"/>
        <end position="70"/>
    </location>
</feature>
<name>A0A132AEH5_SARSC</name>
<dbReference type="OrthoDB" id="6510385at2759"/>
<dbReference type="AlphaFoldDB" id="A0A132AEH5"/>
<dbReference type="EMBL" id="JXLN01012761">
    <property type="protein sequence ID" value="KPM08830.1"/>
    <property type="molecule type" value="Genomic_DNA"/>
</dbReference>
<sequence>MNDLYYDTTINDRRNVEFFRGQYCIVEFKPWLPSKPRFYGMNSRYEIFKKSLYKSDKEDENNDFNDDYDYDRDGQETNRNERNDETVG</sequence>